<feature type="compositionally biased region" description="Polar residues" evidence="2">
    <location>
        <begin position="319"/>
        <end position="329"/>
    </location>
</feature>
<comment type="caution">
    <text evidence="3">The sequence shown here is derived from an EMBL/GenBank/DDBJ whole genome shotgun (WGS) entry which is preliminary data.</text>
</comment>
<feature type="compositionally biased region" description="Polar residues" evidence="2">
    <location>
        <begin position="162"/>
        <end position="181"/>
    </location>
</feature>
<feature type="compositionally biased region" description="Polar residues" evidence="2">
    <location>
        <begin position="115"/>
        <end position="137"/>
    </location>
</feature>
<feature type="compositionally biased region" description="Polar residues" evidence="2">
    <location>
        <begin position="1254"/>
        <end position="1265"/>
    </location>
</feature>
<dbReference type="PANTHER" id="PTHR45615">
    <property type="entry name" value="MYOSIN HEAVY CHAIN, NON-MUSCLE"/>
    <property type="match status" value="1"/>
</dbReference>
<reference evidence="3 4" key="1">
    <citation type="journal article" date="2018" name="BMC Genomics">
        <title>Genomic evidence for intraspecific hybridization in a clonal and extremely halotolerant yeast.</title>
        <authorList>
            <person name="Gostincar C."/>
            <person name="Stajich J.E."/>
            <person name="Zupancic J."/>
            <person name="Zalar P."/>
            <person name="Gunde-Cimerman N."/>
        </authorList>
    </citation>
    <scope>NUCLEOTIDE SEQUENCE [LARGE SCALE GENOMIC DNA]</scope>
    <source>
        <strain evidence="3 4">EXF-120</strain>
    </source>
</reference>
<dbReference type="VEuPathDB" id="FungiDB:BTJ68_06130"/>
<evidence type="ECO:0000256" key="1">
    <source>
        <dbReference type="SAM" id="Coils"/>
    </source>
</evidence>
<feature type="coiled-coil region" evidence="1">
    <location>
        <begin position="760"/>
        <end position="787"/>
    </location>
</feature>
<evidence type="ECO:0000256" key="2">
    <source>
        <dbReference type="SAM" id="MobiDB-lite"/>
    </source>
</evidence>
<feature type="compositionally biased region" description="Polar residues" evidence="2">
    <location>
        <begin position="213"/>
        <end position="243"/>
    </location>
</feature>
<dbReference type="GO" id="GO:0005737">
    <property type="term" value="C:cytoplasm"/>
    <property type="evidence" value="ECO:0007669"/>
    <property type="project" value="TreeGrafter"/>
</dbReference>
<accession>A0A3M7J847</accession>
<evidence type="ECO:0000313" key="4">
    <source>
        <dbReference type="Proteomes" id="UP000281677"/>
    </source>
</evidence>
<feature type="region of interest" description="Disordered" evidence="2">
    <location>
        <begin position="1"/>
        <end position="273"/>
    </location>
</feature>
<feature type="compositionally biased region" description="Polar residues" evidence="2">
    <location>
        <begin position="30"/>
        <end position="59"/>
    </location>
</feature>
<dbReference type="Proteomes" id="UP000281677">
    <property type="component" value="Unassembled WGS sequence"/>
</dbReference>
<feature type="compositionally biased region" description="Basic and acidic residues" evidence="2">
    <location>
        <begin position="197"/>
        <end position="212"/>
    </location>
</feature>
<feature type="region of interest" description="Disordered" evidence="2">
    <location>
        <begin position="1496"/>
        <end position="1631"/>
    </location>
</feature>
<feature type="compositionally biased region" description="Basic and acidic residues" evidence="2">
    <location>
        <begin position="61"/>
        <end position="76"/>
    </location>
</feature>
<feature type="compositionally biased region" description="Basic and acidic residues" evidence="2">
    <location>
        <begin position="892"/>
        <end position="917"/>
    </location>
</feature>
<dbReference type="GO" id="GO:0032982">
    <property type="term" value="C:myosin filament"/>
    <property type="evidence" value="ECO:0007669"/>
    <property type="project" value="TreeGrafter"/>
</dbReference>
<feature type="coiled-coil region" evidence="1">
    <location>
        <begin position="448"/>
        <end position="482"/>
    </location>
</feature>
<organism evidence="3 4">
    <name type="scientific">Hortaea werneckii</name>
    <name type="common">Black yeast</name>
    <name type="synonym">Cladosporium werneckii</name>
    <dbReference type="NCBI Taxonomy" id="91943"/>
    <lineage>
        <taxon>Eukaryota</taxon>
        <taxon>Fungi</taxon>
        <taxon>Dikarya</taxon>
        <taxon>Ascomycota</taxon>
        <taxon>Pezizomycotina</taxon>
        <taxon>Dothideomycetes</taxon>
        <taxon>Dothideomycetidae</taxon>
        <taxon>Mycosphaerellales</taxon>
        <taxon>Teratosphaeriaceae</taxon>
        <taxon>Hortaea</taxon>
    </lineage>
</organism>
<feature type="compositionally biased region" description="Basic residues" evidence="2">
    <location>
        <begin position="392"/>
        <end position="404"/>
    </location>
</feature>
<feature type="region of interest" description="Disordered" evidence="2">
    <location>
        <begin position="317"/>
        <end position="420"/>
    </location>
</feature>
<feature type="coiled-coil region" evidence="1">
    <location>
        <begin position="812"/>
        <end position="867"/>
    </location>
</feature>
<feature type="region of interest" description="Disordered" evidence="2">
    <location>
        <begin position="1168"/>
        <end position="1296"/>
    </location>
</feature>
<dbReference type="GO" id="GO:0016460">
    <property type="term" value="C:myosin II complex"/>
    <property type="evidence" value="ECO:0007669"/>
    <property type="project" value="TreeGrafter"/>
</dbReference>
<gene>
    <name evidence="3" type="ORF">D0859_01959</name>
</gene>
<sequence length="1631" mass="181842">MPADAEANAMASSDGQKDSMTCDRGGASSKGITDNQSADLSETPQFQYYETFHTQSVPTKTGDEADHGAQHDDERPQTAGTSYSGNTNLDEEDVLFLDSVTHRGTTKDAAGDCQPVTNDQPSLIEPPQTNNNESEQVFSFAPAIPQQLDMTGTRRAFASVMKSHTSAANEGEQQVSQQTQFHDMRHLKPEAWSNDGVHAHEKPGEPSRRPEESSQTMSQDDSRSQLSLNPDTMNAIANPQACLSLQDDKNSIRCGKASNHRPQTDDGDLHGFVPANRVDRLNLKYQGEEIQALSGQFSTSKKTKASLAEHHDALFHMQSPGTTEPTASLQAEAKAPGGSSLHNPSSGDNEPRTDATARVAVNHSPTMEQHVDRCDGYSPISSRGGHQATSRKTAKRRPRSKKTKMTPPVGNNGQSDQSTSDIEDYLQVFGYKMHVKKQEAARKHAAERDALLAKLQHEIEAKSALQEELRSARADRASLITNVEQQKMRVQTLEHKVSRFRTFVDGLGNDMDALKKESGASRRRSERLIQEGEERKAEQHDLLEQLSDCAEKSAQLQSSALKACQETQSELKIAQQQNNYFDQQLNEKVGLLAEERDRRVQQEARAVSDAGSNQAVLSALKANHDALLDQLYLIRTLIEDAENDKKTTDLVEKVLAAVQALTSQQSANVDDLLSMTGDMQSLSNEVTSFIELASKGKSSRQPDVDCLRDHLDEALQRIKDHFDLRKEMAEHAARDEEGTAALQEKLKNIDMRLLERDRQNAADETAKEQLRDQIHRLQTRIESLQQSHLSSGTSDTQFVRVRDELEAKGRALDAANDKLLSIQQELRSLHETNNGFQEQKQSLLNDVAEAERRAATADAEKRSVEIKYKDDAEKLRSDVSNHFQNALSKTKMHNENNLRRLTSQRDEATQKSKHLQGEVEAARASLVQFQQESTERTAEQARHLRAMEEQAETSQHEIESLRTRLAERHDQTEDDDAIKQHISRLNELSEQLNFVRTERQAALEQKELLAAKVESIQHDLMQTQCAKEEAEKRALQFSGEKGIQLEQLKNRVDELENDLKQAKTDLQSQKKVFEDKLASEESSRKGSLKALQLNIQEQQVDIESYKEKLLQAETELEKALTGERNQHGRMIAHRNAEDLNSQVNTSETMADHQFPHSATTQLEQLLPHNSGLSQSPSSRPPFGVGTVKDGITPTATNKENQPPKPRKKVDRSTNTITDADPLPVPDILRRPDSRVSESQKTEVTRHEPLADPGQSRSTHTQTRSLLGSKAGPSDTHGKRPITAAISESDEMLDRTQTTEKLPWFSEFNDSNALSQDPRAEAKLSAVTDSPVNDTGLLANVLSDSHSPRNTRGQIANDISTTQSEGFAIYEDLQQGDRSRREKNAESRGALRDSPAWTRTQAERDDFRKVYPNPNSALKLVRHDDVGKPGPASAGLELKSRMPVSERSTSKLSETHARMEPAVYHPKSQRILTANSAKSSSPDYVAKAGARMQTTYHLESGPDSTKLGAFRSQSKRLPDPRLVGREAQQAKKRKSSGSVLEGYESERKKRKTQEPAPTPTRYQRRSSRRTVAEESSARNTTPLPDTYSFKDNAALDKPSRKRAPAPNPTERRRRGSKKNNEMAAYLKDALGR</sequence>
<feature type="region of interest" description="Disordered" evidence="2">
    <location>
        <begin position="1371"/>
        <end position="1482"/>
    </location>
</feature>
<feature type="compositionally biased region" description="Polar residues" evidence="2">
    <location>
        <begin position="409"/>
        <end position="420"/>
    </location>
</feature>
<feature type="compositionally biased region" description="Polar residues" evidence="2">
    <location>
        <begin position="78"/>
        <end position="88"/>
    </location>
</feature>
<dbReference type="GO" id="GO:0051015">
    <property type="term" value="F:actin filament binding"/>
    <property type="evidence" value="ECO:0007669"/>
    <property type="project" value="TreeGrafter"/>
</dbReference>
<dbReference type="EMBL" id="QWIT01000034">
    <property type="protein sequence ID" value="RMZ33900.1"/>
    <property type="molecule type" value="Genomic_DNA"/>
</dbReference>
<evidence type="ECO:0000313" key="3">
    <source>
        <dbReference type="EMBL" id="RMZ33900.1"/>
    </source>
</evidence>
<feature type="region of interest" description="Disordered" evidence="2">
    <location>
        <begin position="886"/>
        <end position="917"/>
    </location>
</feature>
<feature type="compositionally biased region" description="Basic and acidic residues" evidence="2">
    <location>
        <begin position="1374"/>
        <end position="1390"/>
    </location>
</feature>
<dbReference type="PANTHER" id="PTHR45615:SF40">
    <property type="entry name" value="MYOSIN HEAVY CHAIN, NON-MUSCLE"/>
    <property type="match status" value="1"/>
</dbReference>
<proteinExistence type="predicted"/>
<feature type="region of interest" description="Disordered" evidence="2">
    <location>
        <begin position="512"/>
        <end position="537"/>
    </location>
</feature>
<keyword evidence="1" id="KW-0175">Coiled coil</keyword>
<name>A0A3M7J847_HORWE</name>
<dbReference type="OrthoDB" id="5421656at2759"/>
<protein>
    <submittedName>
        <fullName evidence="3">Uncharacterized protein</fullName>
    </submittedName>
</protein>
<feature type="compositionally biased region" description="Basic and acidic residues" evidence="2">
    <location>
        <begin position="526"/>
        <end position="537"/>
    </location>
</feature>
<dbReference type="GO" id="GO:0000146">
    <property type="term" value="F:microfilament motor activity"/>
    <property type="evidence" value="ECO:0007669"/>
    <property type="project" value="TreeGrafter"/>
</dbReference>
<feature type="compositionally biased region" description="Basic and acidic residues" evidence="2">
    <location>
        <begin position="1227"/>
        <end position="1249"/>
    </location>
</feature>
<feature type="compositionally biased region" description="Polar residues" evidence="2">
    <location>
        <begin position="1469"/>
        <end position="1481"/>
    </location>
</feature>